<evidence type="ECO:0000256" key="5">
    <source>
        <dbReference type="ARBA" id="ARBA00023295"/>
    </source>
</evidence>
<keyword evidence="5" id="KW-0326">Glycosidase</keyword>
<accession>A0A6M1U6Q9</accession>
<keyword evidence="8" id="KW-1185">Reference proteome</keyword>
<dbReference type="Gene3D" id="3.20.20.300">
    <property type="entry name" value="Glycoside hydrolase, family 3, N-terminal domain"/>
    <property type="match status" value="1"/>
</dbReference>
<gene>
    <name evidence="7" type="ORF">G5V65_14225</name>
</gene>
<dbReference type="InterPro" id="IPR019800">
    <property type="entry name" value="Glyco_hydro_3_AS"/>
</dbReference>
<dbReference type="InterPro" id="IPR036962">
    <property type="entry name" value="Glyco_hydro_3_N_sf"/>
</dbReference>
<evidence type="ECO:0000256" key="1">
    <source>
        <dbReference type="ARBA" id="ARBA00001231"/>
    </source>
</evidence>
<name>A0A6M1U6Q9_9RHOB</name>
<dbReference type="PANTHER" id="PTHR30480">
    <property type="entry name" value="BETA-HEXOSAMINIDASE-RELATED"/>
    <property type="match status" value="1"/>
</dbReference>
<dbReference type="GO" id="GO:0009254">
    <property type="term" value="P:peptidoglycan turnover"/>
    <property type="evidence" value="ECO:0007669"/>
    <property type="project" value="TreeGrafter"/>
</dbReference>
<dbReference type="Pfam" id="PF00933">
    <property type="entry name" value="Glyco_hydro_3"/>
    <property type="match status" value="1"/>
</dbReference>
<keyword evidence="4 7" id="KW-0378">Hydrolase</keyword>
<evidence type="ECO:0000256" key="2">
    <source>
        <dbReference type="ARBA" id="ARBA00005336"/>
    </source>
</evidence>
<dbReference type="PROSITE" id="PS00775">
    <property type="entry name" value="GLYCOSYL_HYDROL_F3"/>
    <property type="match status" value="1"/>
</dbReference>
<dbReference type="InterPro" id="IPR017853">
    <property type="entry name" value="GH"/>
</dbReference>
<proteinExistence type="inferred from homology"/>
<organism evidence="7 8">
    <name type="scientific">Paragemmobacter kunshanensis</name>
    <dbReference type="NCBI Taxonomy" id="2583234"/>
    <lineage>
        <taxon>Bacteria</taxon>
        <taxon>Pseudomonadati</taxon>
        <taxon>Pseudomonadota</taxon>
        <taxon>Alphaproteobacteria</taxon>
        <taxon>Rhodobacterales</taxon>
        <taxon>Paracoccaceae</taxon>
        <taxon>Paragemmobacter</taxon>
    </lineage>
</organism>
<dbReference type="RefSeq" id="WP_165051286.1">
    <property type="nucleotide sequence ID" value="NZ_JAALFE010000014.1"/>
</dbReference>
<dbReference type="GO" id="GO:0005975">
    <property type="term" value="P:carbohydrate metabolic process"/>
    <property type="evidence" value="ECO:0007669"/>
    <property type="project" value="InterPro"/>
</dbReference>
<dbReference type="EC" id="3.2.1.52" evidence="3"/>
<comment type="similarity">
    <text evidence="2">Belongs to the glycosyl hydrolase 3 family.</text>
</comment>
<feature type="domain" description="Glycoside hydrolase family 3 N-terminal" evidence="6">
    <location>
        <begin position="33"/>
        <end position="294"/>
    </location>
</feature>
<sequence length="338" mass="36466">MSETGTGATIFGCAGPDLSEAERAFFRDADPFGFILFARNVESPDQVRRLTDALRQSVGRDAPIFVDQEGGRVQRLRAPHWREWLPPLDQIRQTGPRAAEGMAIRSRIIAWELRAVGIDGNCAPCADLAGDATHPFLRNRCYGETAEQVAIMARHVAEAHLQGGVLPVIKHMPGHGRSAADTHHDLPRVDVPAQILTDTDFAPFRALNDLPLAMTAHIVFSAHDPDRPATQSPAMIRVIRDQIGFAGLLMTDDLNMQALSGTLGERAARALAAGCDIALHCKGDLSEMQAVATAAGQMGPDSLRRASAALTWRRDPDDVDIPALEAKLAQMLQVGADG</sequence>
<comment type="caution">
    <text evidence="7">The sequence shown here is derived from an EMBL/GenBank/DDBJ whole genome shotgun (WGS) entry which is preliminary data.</text>
</comment>
<reference evidence="7 8" key="1">
    <citation type="submission" date="2020-02" db="EMBL/GenBank/DDBJ databases">
        <title>Rhodobacter translucens sp. nov., a novel bacterium isolated from activated sludge.</title>
        <authorList>
            <person name="Liu J."/>
        </authorList>
    </citation>
    <scope>NUCLEOTIDE SEQUENCE [LARGE SCALE GENOMIC DNA]</scope>
    <source>
        <strain evidence="7 8">HX-7-19</strain>
    </source>
</reference>
<dbReference type="Proteomes" id="UP000474758">
    <property type="component" value="Unassembled WGS sequence"/>
</dbReference>
<dbReference type="SUPFAM" id="SSF51445">
    <property type="entry name" value="(Trans)glycosidases"/>
    <property type="match status" value="1"/>
</dbReference>
<dbReference type="PANTHER" id="PTHR30480:SF13">
    <property type="entry name" value="BETA-HEXOSAMINIDASE"/>
    <property type="match status" value="1"/>
</dbReference>
<evidence type="ECO:0000256" key="4">
    <source>
        <dbReference type="ARBA" id="ARBA00022801"/>
    </source>
</evidence>
<comment type="catalytic activity">
    <reaction evidence="1">
        <text>Hydrolysis of terminal non-reducing N-acetyl-D-hexosamine residues in N-acetyl-beta-D-hexosaminides.</text>
        <dbReference type="EC" id="3.2.1.52"/>
    </reaction>
</comment>
<dbReference type="AlphaFoldDB" id="A0A6M1U6Q9"/>
<evidence type="ECO:0000256" key="3">
    <source>
        <dbReference type="ARBA" id="ARBA00012663"/>
    </source>
</evidence>
<dbReference type="GO" id="GO:0004563">
    <property type="term" value="F:beta-N-acetylhexosaminidase activity"/>
    <property type="evidence" value="ECO:0007669"/>
    <property type="project" value="UniProtKB-EC"/>
</dbReference>
<dbReference type="EMBL" id="JAALFE010000014">
    <property type="protein sequence ID" value="NGQ92055.1"/>
    <property type="molecule type" value="Genomic_DNA"/>
</dbReference>
<evidence type="ECO:0000313" key="8">
    <source>
        <dbReference type="Proteomes" id="UP000474758"/>
    </source>
</evidence>
<dbReference type="InterPro" id="IPR001764">
    <property type="entry name" value="Glyco_hydro_3_N"/>
</dbReference>
<evidence type="ECO:0000259" key="6">
    <source>
        <dbReference type="Pfam" id="PF00933"/>
    </source>
</evidence>
<dbReference type="InterPro" id="IPR050226">
    <property type="entry name" value="NagZ_Beta-hexosaminidase"/>
</dbReference>
<protein>
    <recommendedName>
        <fullName evidence="3">beta-N-acetylhexosaminidase</fullName>
        <ecNumber evidence="3">3.2.1.52</ecNumber>
    </recommendedName>
</protein>
<evidence type="ECO:0000313" key="7">
    <source>
        <dbReference type="EMBL" id="NGQ92055.1"/>
    </source>
</evidence>